<evidence type="ECO:0000313" key="3">
    <source>
        <dbReference type="EMBL" id="ETS78029.1"/>
    </source>
</evidence>
<dbReference type="CDD" id="cd04657">
    <property type="entry name" value="Piwi_ago-like"/>
    <property type="match status" value="1"/>
</dbReference>
<feature type="compositionally biased region" description="Gly residues" evidence="1">
    <location>
        <begin position="8"/>
        <end position="40"/>
    </location>
</feature>
<dbReference type="Gene3D" id="3.30.420.10">
    <property type="entry name" value="Ribonuclease H-like superfamily/Ribonuclease H"/>
    <property type="match status" value="1"/>
</dbReference>
<dbReference type="InterPro" id="IPR045246">
    <property type="entry name" value="Piwi_ago-like"/>
</dbReference>
<dbReference type="GO" id="GO:0003723">
    <property type="term" value="F:RNA binding"/>
    <property type="evidence" value="ECO:0007669"/>
    <property type="project" value="InterPro"/>
</dbReference>
<proteinExistence type="predicted"/>
<dbReference type="Gene3D" id="3.40.50.2300">
    <property type="match status" value="1"/>
</dbReference>
<dbReference type="SUPFAM" id="SSF53098">
    <property type="entry name" value="Ribonuclease H-like"/>
    <property type="match status" value="1"/>
</dbReference>
<evidence type="ECO:0000256" key="1">
    <source>
        <dbReference type="SAM" id="MobiDB-lite"/>
    </source>
</evidence>
<dbReference type="SUPFAM" id="SSF101690">
    <property type="entry name" value="PAZ domain"/>
    <property type="match status" value="1"/>
</dbReference>
<dbReference type="SMART" id="SM00950">
    <property type="entry name" value="Piwi"/>
    <property type="match status" value="1"/>
</dbReference>
<keyword evidence="4" id="KW-1185">Reference proteome</keyword>
<feature type="compositionally biased region" description="Basic and acidic residues" evidence="1">
    <location>
        <begin position="41"/>
        <end position="68"/>
    </location>
</feature>
<feature type="compositionally biased region" description="Basic and acidic residues" evidence="1">
    <location>
        <begin position="75"/>
        <end position="88"/>
    </location>
</feature>
<dbReference type="Pfam" id="PF16488">
    <property type="entry name" value="ArgoL2"/>
    <property type="match status" value="1"/>
</dbReference>
<dbReference type="InterPro" id="IPR032472">
    <property type="entry name" value="ArgoL2"/>
</dbReference>
<dbReference type="CDD" id="cd02846">
    <property type="entry name" value="PAZ_argonaute_like"/>
    <property type="match status" value="1"/>
</dbReference>
<dbReference type="InterPro" id="IPR003165">
    <property type="entry name" value="Piwi"/>
</dbReference>
<dbReference type="Pfam" id="PF16486">
    <property type="entry name" value="ArgoN"/>
    <property type="match status" value="1"/>
</dbReference>
<dbReference type="Gene3D" id="2.170.260.10">
    <property type="entry name" value="paz domain"/>
    <property type="match status" value="1"/>
</dbReference>
<dbReference type="Proteomes" id="UP000030651">
    <property type="component" value="Unassembled WGS sequence"/>
</dbReference>
<dbReference type="PROSITE" id="PS50822">
    <property type="entry name" value="PIWI"/>
    <property type="match status" value="1"/>
</dbReference>
<dbReference type="InterPro" id="IPR036085">
    <property type="entry name" value="PAZ_dom_sf"/>
</dbReference>
<dbReference type="EMBL" id="KI912115">
    <property type="protein sequence ID" value="ETS78029.1"/>
    <property type="molecule type" value="Genomic_DNA"/>
</dbReference>
<dbReference type="KEGG" id="pfy:PFICI_10091"/>
<dbReference type="STRING" id="1229662.W3WW38"/>
<reference evidence="4" key="1">
    <citation type="journal article" date="2015" name="BMC Genomics">
        <title>Genomic and transcriptomic analysis of the endophytic fungus Pestalotiopsis fici reveals its lifestyle and high potential for synthesis of natural products.</title>
        <authorList>
            <person name="Wang X."/>
            <person name="Zhang X."/>
            <person name="Liu L."/>
            <person name="Xiang M."/>
            <person name="Wang W."/>
            <person name="Sun X."/>
            <person name="Che Y."/>
            <person name="Guo L."/>
            <person name="Liu G."/>
            <person name="Guo L."/>
            <person name="Wang C."/>
            <person name="Yin W.B."/>
            <person name="Stadler M."/>
            <person name="Zhang X."/>
            <person name="Liu X."/>
        </authorList>
    </citation>
    <scope>NUCLEOTIDE SEQUENCE [LARGE SCALE GENOMIC DNA]</scope>
    <source>
        <strain evidence="4">W106-1 / CGMCC3.15140</strain>
    </source>
</reference>
<dbReference type="HOGENOM" id="CLU_004544_4_1_1"/>
<dbReference type="eggNOG" id="KOG1041">
    <property type="taxonomic scope" value="Eukaryota"/>
</dbReference>
<dbReference type="OrthoDB" id="10252740at2759"/>
<protein>
    <recommendedName>
        <fullName evidence="2">Piwi domain-containing protein</fullName>
    </recommendedName>
</protein>
<dbReference type="PANTHER" id="PTHR22891">
    <property type="entry name" value="EUKARYOTIC TRANSLATION INITIATION FACTOR 2C"/>
    <property type="match status" value="1"/>
</dbReference>
<evidence type="ECO:0000313" key="4">
    <source>
        <dbReference type="Proteomes" id="UP000030651"/>
    </source>
</evidence>
<dbReference type="SMART" id="SM01163">
    <property type="entry name" value="DUF1785"/>
    <property type="match status" value="1"/>
</dbReference>
<dbReference type="Pfam" id="PF08699">
    <property type="entry name" value="ArgoL1"/>
    <property type="match status" value="1"/>
</dbReference>
<gene>
    <name evidence="3" type="ORF">PFICI_10091</name>
</gene>
<dbReference type="GeneID" id="19275104"/>
<name>W3WW38_PESFW</name>
<feature type="domain" description="Piwi" evidence="2">
    <location>
        <begin position="709"/>
        <end position="1021"/>
    </location>
</feature>
<organism evidence="3 4">
    <name type="scientific">Pestalotiopsis fici (strain W106-1 / CGMCC3.15140)</name>
    <dbReference type="NCBI Taxonomy" id="1229662"/>
    <lineage>
        <taxon>Eukaryota</taxon>
        <taxon>Fungi</taxon>
        <taxon>Dikarya</taxon>
        <taxon>Ascomycota</taxon>
        <taxon>Pezizomycotina</taxon>
        <taxon>Sordariomycetes</taxon>
        <taxon>Xylariomycetidae</taxon>
        <taxon>Amphisphaeriales</taxon>
        <taxon>Sporocadaceae</taxon>
        <taxon>Pestalotiopsis</taxon>
    </lineage>
</organism>
<evidence type="ECO:0000259" key="2">
    <source>
        <dbReference type="PROSITE" id="PS50822"/>
    </source>
</evidence>
<dbReference type="InterPro" id="IPR012337">
    <property type="entry name" value="RNaseH-like_sf"/>
</dbReference>
<dbReference type="InterPro" id="IPR036397">
    <property type="entry name" value="RNaseH_sf"/>
</dbReference>
<dbReference type="InterPro" id="IPR003100">
    <property type="entry name" value="PAZ_dom"/>
</dbReference>
<accession>W3WW38</accession>
<dbReference type="AlphaFoldDB" id="W3WW38"/>
<dbReference type="Pfam" id="PF02170">
    <property type="entry name" value="PAZ"/>
    <property type="match status" value="1"/>
</dbReference>
<dbReference type="InParanoid" id="W3WW38"/>
<dbReference type="InterPro" id="IPR014811">
    <property type="entry name" value="ArgoL1"/>
</dbReference>
<dbReference type="Pfam" id="PF02171">
    <property type="entry name" value="Piwi"/>
    <property type="match status" value="1"/>
</dbReference>
<dbReference type="RefSeq" id="XP_007836863.1">
    <property type="nucleotide sequence ID" value="XM_007838672.1"/>
</dbReference>
<sequence length="1057" mass="115366">MADRGRGQGRGGRGGGRGRGDFQGGRGGGDAGAQRGGGSFRGDRGGFRGDRGGGGFRGDRGGGFRGDRGGGGYRGGDRGGFRGGDRGRGGGGFRPRGEKFAGEDLAFNTNAVPAPDARITKIEDSLIQSNQLISSMSQLSLSGSSTTTEFIPLRPSFGTKGKEVVLWANYFNMQLKDQVLYKYNIKVNKIPGEGLKANVKIPETKGRKLQRVIELALNTLGNAIPVVSEYKSQVVSLKPLALPNDGVVQVLYTDEGRDDTFTVSFHGPNEVPLSELISFLSTMQAMSSSFPLFEEVIDTINVAVGHSSRAHPDTASLGSSRHFPLYMSDQTYDLGLPEQNKIVRGYFQSVRPATGRVLVNVNTSHGVFRFHGPMKTYLRGFDLSSDFGLRALNKAILGRRVKVQILAEKNQPAGKDPKAPQKGKGSAPPKPPGVARIKETACHGVAIPRGGAGEKNTKVTRFGARPHEVSFRIKAPAPPGFTDGQLVTVAQYFQTKYGYQVDQTLPVISTGNKADPMHIPAELVKLVESQPLRRKLTADETRDMIEFACRSPVANATSIVTTGRTALGLSNNPILTSFGISLSEGLLTVRGRELPPPQVVYASLRNPKQTQKPRVAEGSWNMRDVKVVKPGKPIQTWNWVYIVTDGRPFPHADLKAAVAGMVDFWRSMGIAIPGRPDNMDGVRIDIPRGALPVQVIDAVFSKFPTNAEFVFVVLPDKGTEVYNAVKTCADTRYGFHTVSVVRNNILKERGRDQYYANVGLKVNLKAGGTNHRLDGGVTLVKEGKTMVVGYDVTHPTNMSGNTENVPSMVGMVSSIDAELAQWPGTAWAQAGRVEMLDSNLEAKFEERIRLWQRHNPGKSLDNIVIYRDGVSEGQFVQVLQKELPMIRAACRKLCKPEPKLAVIVSVKRHQTRFYPTDPNNMTNSRNIKNGTVVDRGVTLARIWDFFLTAHTALQGTARPAHYTVLLDEVFRHTFKGEAANNLEKITHEMCYLFGRATKAVSICPPAYYADILCTRQRVHMNELFEGSDNASTISSGAAAQITSRSVHRKLHDSMYYI</sequence>
<dbReference type="InterPro" id="IPR032474">
    <property type="entry name" value="Argonaute_N"/>
</dbReference>
<feature type="region of interest" description="Disordered" evidence="1">
    <location>
        <begin position="1"/>
        <end position="104"/>
    </location>
</feature>
<feature type="region of interest" description="Disordered" evidence="1">
    <location>
        <begin position="408"/>
        <end position="434"/>
    </location>
</feature>
<dbReference type="OMA" id="HELCYLF"/>